<protein>
    <submittedName>
        <fullName evidence="2">Putative MORN repeat-containing protein 1 isoform X3</fullName>
    </submittedName>
</protein>
<evidence type="ECO:0000256" key="1">
    <source>
        <dbReference type="SAM" id="MobiDB-lite"/>
    </source>
</evidence>
<organism evidence="2 3">
    <name type="scientific">Stichopus japonicus</name>
    <name type="common">Sea cucumber</name>
    <dbReference type="NCBI Taxonomy" id="307972"/>
    <lineage>
        <taxon>Eukaryota</taxon>
        <taxon>Metazoa</taxon>
        <taxon>Echinodermata</taxon>
        <taxon>Eleutherozoa</taxon>
        <taxon>Echinozoa</taxon>
        <taxon>Holothuroidea</taxon>
        <taxon>Aspidochirotacea</taxon>
        <taxon>Aspidochirotida</taxon>
        <taxon>Stichopodidae</taxon>
        <taxon>Apostichopus</taxon>
    </lineage>
</organism>
<dbReference type="Proteomes" id="UP000230750">
    <property type="component" value="Unassembled WGS sequence"/>
</dbReference>
<accession>A0A2G8LD41</accession>
<comment type="caution">
    <text evidence="2">The sequence shown here is derived from an EMBL/GenBank/DDBJ whole genome shotgun (WGS) entry which is preliminary data.</text>
</comment>
<gene>
    <name evidence="2" type="ORF">BSL78_04857</name>
</gene>
<sequence>MHILACWISQVPITKDELPFQPPDQVNFDKIKDPKITKAKRERLYGDERFARPGEYIIVVSDVTNPPFLGKHLPPAYCRIKILHPKKPKKAKTPTKSKTGTKAAD</sequence>
<dbReference type="OrthoDB" id="423343at2759"/>
<dbReference type="AlphaFoldDB" id="A0A2G8LD41"/>
<feature type="compositionally biased region" description="Basic residues" evidence="1">
    <location>
        <begin position="84"/>
        <end position="95"/>
    </location>
</feature>
<feature type="compositionally biased region" description="Low complexity" evidence="1">
    <location>
        <begin position="96"/>
        <end position="105"/>
    </location>
</feature>
<evidence type="ECO:0000313" key="2">
    <source>
        <dbReference type="EMBL" id="PIK58206.1"/>
    </source>
</evidence>
<evidence type="ECO:0000313" key="3">
    <source>
        <dbReference type="Proteomes" id="UP000230750"/>
    </source>
</evidence>
<proteinExistence type="predicted"/>
<reference evidence="2 3" key="1">
    <citation type="journal article" date="2017" name="PLoS Biol.">
        <title>The sea cucumber genome provides insights into morphological evolution and visceral regeneration.</title>
        <authorList>
            <person name="Zhang X."/>
            <person name="Sun L."/>
            <person name="Yuan J."/>
            <person name="Sun Y."/>
            <person name="Gao Y."/>
            <person name="Zhang L."/>
            <person name="Li S."/>
            <person name="Dai H."/>
            <person name="Hamel J.F."/>
            <person name="Liu C."/>
            <person name="Yu Y."/>
            <person name="Liu S."/>
            <person name="Lin W."/>
            <person name="Guo K."/>
            <person name="Jin S."/>
            <person name="Xu P."/>
            <person name="Storey K.B."/>
            <person name="Huan P."/>
            <person name="Zhang T."/>
            <person name="Zhou Y."/>
            <person name="Zhang J."/>
            <person name="Lin C."/>
            <person name="Li X."/>
            <person name="Xing L."/>
            <person name="Huo D."/>
            <person name="Sun M."/>
            <person name="Wang L."/>
            <person name="Mercier A."/>
            <person name="Li F."/>
            <person name="Yang H."/>
            <person name="Xiang J."/>
        </authorList>
    </citation>
    <scope>NUCLEOTIDE SEQUENCE [LARGE SCALE GENOMIC DNA]</scope>
    <source>
        <strain evidence="2">Shaxun</strain>
        <tissue evidence="2">Muscle</tissue>
    </source>
</reference>
<keyword evidence="3" id="KW-1185">Reference proteome</keyword>
<dbReference type="EMBL" id="MRZV01000119">
    <property type="protein sequence ID" value="PIK58206.1"/>
    <property type="molecule type" value="Genomic_DNA"/>
</dbReference>
<name>A0A2G8LD41_STIJA</name>
<feature type="region of interest" description="Disordered" evidence="1">
    <location>
        <begin position="84"/>
        <end position="105"/>
    </location>
</feature>